<dbReference type="AlphaFoldDB" id="A0A6A0BDC2"/>
<evidence type="ECO:0000259" key="2">
    <source>
        <dbReference type="Pfam" id="PF12010"/>
    </source>
</evidence>
<dbReference type="PANTHER" id="PTHR43649">
    <property type="entry name" value="ARABINOSE-BINDING PROTEIN-RELATED"/>
    <property type="match status" value="1"/>
</dbReference>
<organism evidence="3 4">
    <name type="scientific">Pseudolactococcus hodotermopsidis</name>
    <dbReference type="NCBI Taxonomy" id="2709157"/>
    <lineage>
        <taxon>Bacteria</taxon>
        <taxon>Bacillati</taxon>
        <taxon>Bacillota</taxon>
        <taxon>Bacilli</taxon>
        <taxon>Lactobacillales</taxon>
        <taxon>Streptococcaceae</taxon>
        <taxon>Pseudolactococcus</taxon>
    </lineage>
</organism>
<gene>
    <name evidence="3" type="ORF">Hs30E_12440</name>
</gene>
<feature type="chain" id="PRO_5038733045" evidence="1">
    <location>
        <begin position="26"/>
        <end position="485"/>
    </location>
</feature>
<dbReference type="Gene3D" id="3.40.190.10">
    <property type="entry name" value="Periplasmic binding protein-like II"/>
    <property type="match status" value="1"/>
</dbReference>
<evidence type="ECO:0000313" key="3">
    <source>
        <dbReference type="EMBL" id="GFH42693.1"/>
    </source>
</evidence>
<dbReference type="PANTHER" id="PTHR43649:SF17">
    <property type="entry name" value="ABC TRANSPORTER SOLUTE BINDING PROTEIN-SUGAR TRANSPORT"/>
    <property type="match status" value="1"/>
</dbReference>
<accession>A0A6A0BDC2</accession>
<evidence type="ECO:0000313" key="4">
    <source>
        <dbReference type="Proteomes" id="UP000480303"/>
    </source>
</evidence>
<proteinExistence type="predicted"/>
<dbReference type="InterPro" id="IPR006059">
    <property type="entry name" value="SBP"/>
</dbReference>
<dbReference type="InterPro" id="IPR022627">
    <property type="entry name" value="DUF3502"/>
</dbReference>
<dbReference type="Pfam" id="PF13416">
    <property type="entry name" value="SBP_bac_8"/>
    <property type="match status" value="1"/>
</dbReference>
<keyword evidence="4" id="KW-1185">Reference proteome</keyword>
<keyword evidence="1" id="KW-0732">Signal</keyword>
<dbReference type="Proteomes" id="UP000480303">
    <property type="component" value="Unassembled WGS sequence"/>
</dbReference>
<dbReference type="PROSITE" id="PS51257">
    <property type="entry name" value="PROKAR_LIPOPROTEIN"/>
    <property type="match status" value="1"/>
</dbReference>
<feature type="signal peptide" evidence="1">
    <location>
        <begin position="1"/>
        <end position="25"/>
    </location>
</feature>
<keyword evidence="3" id="KW-0449">Lipoprotein</keyword>
<reference evidence="3 4" key="1">
    <citation type="submission" date="2020-02" db="EMBL/GenBank/DDBJ databases">
        <title>Draft genome sequence of Lactococcus sp. Hs30E4-3.</title>
        <authorList>
            <person name="Noda S."/>
            <person name="Yuki M."/>
            <person name="Ohkuma M."/>
        </authorList>
    </citation>
    <scope>NUCLEOTIDE SEQUENCE [LARGE SCALE GENOMIC DNA]</scope>
    <source>
        <strain evidence="3 4">Hs30E4-3</strain>
    </source>
</reference>
<comment type="caution">
    <text evidence="3">The sequence shown here is derived from an EMBL/GenBank/DDBJ whole genome shotgun (WGS) entry which is preliminary data.</text>
</comment>
<dbReference type="InterPro" id="IPR050490">
    <property type="entry name" value="Bact_solute-bd_prot1"/>
</dbReference>
<dbReference type="EMBL" id="BLLI01000035">
    <property type="protein sequence ID" value="GFH42693.1"/>
    <property type="molecule type" value="Genomic_DNA"/>
</dbReference>
<name>A0A6A0BDC2_9LACT</name>
<sequence>MKKWQKFLALSSVSILAVASLTACGGSKSGSSDKKDGTTELLMYQVGDKPENYDVLMKNANKIIKEKTGVTVNLQYISWGEWDKKMSTIVASGENYDISLAQNYVSDANKGAYADLTELLPKYAKAAYEDLDTAYIKGNTLDGKLYAMPVNGNVYSKQVLTFNKQYLDKYNLSIDDVNSYESAEKVLKAFHEKEPNIPAFAIGSGFNATTDGYDYPMGKDQPFAVDVRDPDKIINPYEQSDVMATLKTMNKFFKEGLTPKDVATSTQSYPLEGNTWFVREETQGPMDYGDTILTNAAGQPLVSKAITAPLKSTGNAQMANFVVAKVSKNKEKAAEVLGVINSDPELLNGLVYGVKGEAWELTADNKVKLLDGYKPNYHMAAWNTGNNKILYVQDTITDEQIKERDESIATAEESPILGFNFKTDKVKSQITNIANVQNRYQAIINTGSADPEVEVPKLLADLKKAGWDEVQKEMQAQYEAFRKGN</sequence>
<dbReference type="SUPFAM" id="SSF53850">
    <property type="entry name" value="Periplasmic binding protein-like II"/>
    <property type="match status" value="1"/>
</dbReference>
<evidence type="ECO:0000256" key="1">
    <source>
        <dbReference type="SAM" id="SignalP"/>
    </source>
</evidence>
<protein>
    <submittedName>
        <fullName evidence="3">Putative ABC transporter substrate binding lipoprotein</fullName>
    </submittedName>
</protein>
<dbReference type="RefSeq" id="WP_172208962.1">
    <property type="nucleotide sequence ID" value="NZ_BLLI01000035.1"/>
</dbReference>
<dbReference type="Pfam" id="PF12010">
    <property type="entry name" value="DUF3502"/>
    <property type="match status" value="1"/>
</dbReference>
<feature type="domain" description="DUF3502" evidence="2">
    <location>
        <begin position="415"/>
        <end position="483"/>
    </location>
</feature>